<dbReference type="SUPFAM" id="SSF53448">
    <property type="entry name" value="Nucleotide-diphospho-sugar transferases"/>
    <property type="match status" value="1"/>
</dbReference>
<dbReference type="PANTHER" id="PTHR47032:SF1">
    <property type="entry name" value="UDP-D-XYLOSE:L-FUCOSE ALPHA-1,3-D-XYLOSYLTRANSFERASE-RELATED"/>
    <property type="match status" value="1"/>
</dbReference>
<organism evidence="2 3">
    <name type="scientific">Elongatibacter sediminis</name>
    <dbReference type="NCBI Taxonomy" id="3119006"/>
    <lineage>
        <taxon>Bacteria</taxon>
        <taxon>Pseudomonadati</taxon>
        <taxon>Pseudomonadota</taxon>
        <taxon>Gammaproteobacteria</taxon>
        <taxon>Chromatiales</taxon>
        <taxon>Wenzhouxiangellaceae</taxon>
        <taxon>Elongatibacter</taxon>
    </lineage>
</organism>
<dbReference type="AlphaFoldDB" id="A0AAW9RCB9"/>
<feature type="domain" description="Nucleotide-diphospho-sugar transferase" evidence="1">
    <location>
        <begin position="109"/>
        <end position="309"/>
    </location>
</feature>
<comment type="caution">
    <text evidence="2">The sequence shown here is derived from an EMBL/GenBank/DDBJ whole genome shotgun (WGS) entry which is preliminary data.</text>
</comment>
<dbReference type="Pfam" id="PF03407">
    <property type="entry name" value="Nucleotid_trans"/>
    <property type="match status" value="1"/>
</dbReference>
<reference evidence="2 3" key="1">
    <citation type="submission" date="2024-02" db="EMBL/GenBank/DDBJ databases">
        <title>A novel Wenzhouxiangellaceae bacterium, isolated from coastal sediments.</title>
        <authorList>
            <person name="Du Z.-J."/>
            <person name="Ye Y.-Q."/>
            <person name="Zhang X.-Y."/>
        </authorList>
    </citation>
    <scope>NUCLEOTIDE SEQUENCE [LARGE SCALE GENOMIC DNA]</scope>
    <source>
        <strain evidence="2 3">CH-27</strain>
    </source>
</reference>
<sequence length="319" mass="37421">MSDSYYHRFPPGGFPGAGNEDIRFSSAEWLDRPDHVAKHRKWQVERAQALRDSFEAGRPERQRELRGLLKYRHRFNTVLAMTLNRGFSDLLLNWVESCDRHGIEVRSWTLIAAMDEETAQQFEALGFTVYLASPAYGQHDPDAATVFGDRIFRDMMFPKTALVQDLLNIGHDVLFQDVDLVWKKDPGEFLLQPERNILDAQFMYDGPNPNYAPLHANSGFFFLRNNERSRTFWQQVFDHFDKVYAYGGQQRHVNMLLVNRYFRGLRVDILPEADFANGHLFSRSDVDRLPPDPFVIHCSWTQDLQHKMEKYRLANLWYL</sequence>
<dbReference type="Proteomes" id="UP001359886">
    <property type="component" value="Unassembled WGS sequence"/>
</dbReference>
<proteinExistence type="predicted"/>
<dbReference type="InterPro" id="IPR029044">
    <property type="entry name" value="Nucleotide-diphossugar_trans"/>
</dbReference>
<keyword evidence="3" id="KW-1185">Reference proteome</keyword>
<gene>
    <name evidence="2" type="ORF">V3330_08610</name>
</gene>
<keyword evidence="2" id="KW-0808">Transferase</keyword>
<dbReference type="InterPro" id="IPR005069">
    <property type="entry name" value="Nucl-diP-sugar_transferase"/>
</dbReference>
<dbReference type="RefSeq" id="WP_354695007.1">
    <property type="nucleotide sequence ID" value="NZ_JAZHOG010000005.1"/>
</dbReference>
<accession>A0AAW9RCB9</accession>
<dbReference type="PANTHER" id="PTHR47032">
    <property type="entry name" value="UDP-D-XYLOSE:L-FUCOSE ALPHA-1,3-D-XYLOSYLTRANSFERASE-RELATED"/>
    <property type="match status" value="1"/>
</dbReference>
<evidence type="ECO:0000313" key="3">
    <source>
        <dbReference type="Proteomes" id="UP001359886"/>
    </source>
</evidence>
<dbReference type="InterPro" id="IPR052636">
    <property type="entry name" value="UDP-D-xylose:L-fucose_XylT"/>
</dbReference>
<evidence type="ECO:0000259" key="1">
    <source>
        <dbReference type="Pfam" id="PF03407"/>
    </source>
</evidence>
<protein>
    <submittedName>
        <fullName evidence="2">Nucleotide-diphospho-sugar transferase</fullName>
    </submittedName>
</protein>
<dbReference type="EMBL" id="JAZHOG010000005">
    <property type="protein sequence ID" value="MEJ8567682.1"/>
    <property type="molecule type" value="Genomic_DNA"/>
</dbReference>
<dbReference type="GO" id="GO:0016757">
    <property type="term" value="F:glycosyltransferase activity"/>
    <property type="evidence" value="ECO:0007669"/>
    <property type="project" value="TreeGrafter"/>
</dbReference>
<name>A0AAW9RCB9_9GAMM</name>
<evidence type="ECO:0000313" key="2">
    <source>
        <dbReference type="EMBL" id="MEJ8567682.1"/>
    </source>
</evidence>